<evidence type="ECO:0000256" key="1">
    <source>
        <dbReference type="SAM" id="Phobius"/>
    </source>
</evidence>
<keyword evidence="1" id="KW-1133">Transmembrane helix</keyword>
<feature type="transmembrane region" description="Helical" evidence="1">
    <location>
        <begin position="34"/>
        <end position="53"/>
    </location>
</feature>
<feature type="transmembrane region" description="Helical" evidence="1">
    <location>
        <begin position="12"/>
        <end position="28"/>
    </location>
</feature>
<dbReference type="AlphaFoldDB" id="A0A7V4JQS3"/>
<reference evidence="2" key="1">
    <citation type="journal article" date="2020" name="mSystems">
        <title>Genome- and Community-Level Interaction Insights into Carbon Utilization and Element Cycling Functions of Hydrothermarchaeota in Hydrothermal Sediment.</title>
        <authorList>
            <person name="Zhou Z."/>
            <person name="Liu Y."/>
            <person name="Xu W."/>
            <person name="Pan J."/>
            <person name="Luo Z.H."/>
            <person name="Li M."/>
        </authorList>
    </citation>
    <scope>NUCLEOTIDE SEQUENCE [LARGE SCALE GENOMIC DNA]</scope>
    <source>
        <strain evidence="2">SpSt-711</strain>
    </source>
</reference>
<proteinExistence type="predicted"/>
<name>A0A7V4JQS3_9BACT</name>
<evidence type="ECO:0000313" key="2">
    <source>
        <dbReference type="EMBL" id="HGU16149.1"/>
    </source>
</evidence>
<comment type="caution">
    <text evidence="2">The sequence shown here is derived from an EMBL/GenBank/DDBJ whole genome shotgun (WGS) entry which is preliminary data.</text>
</comment>
<keyword evidence="1" id="KW-0472">Membrane</keyword>
<protein>
    <submittedName>
        <fullName evidence="2">Uncharacterized protein</fullName>
    </submittedName>
</protein>
<dbReference type="EMBL" id="DTEI01000098">
    <property type="protein sequence ID" value="HGU16149.1"/>
    <property type="molecule type" value="Genomic_DNA"/>
</dbReference>
<sequence length="59" mass="6666">MKGLRLFEKIFIVWVMSFPLLVMAAVWLKGWIGDLLFCISVAGLVLPVCARLLGCEREI</sequence>
<organism evidence="2">
    <name type="scientific">Thermodesulfobacterium geofontis</name>
    <dbReference type="NCBI Taxonomy" id="1295609"/>
    <lineage>
        <taxon>Bacteria</taxon>
        <taxon>Pseudomonadati</taxon>
        <taxon>Thermodesulfobacteriota</taxon>
        <taxon>Thermodesulfobacteria</taxon>
        <taxon>Thermodesulfobacteriales</taxon>
        <taxon>Thermodesulfobacteriaceae</taxon>
        <taxon>Thermodesulfobacterium</taxon>
    </lineage>
</organism>
<accession>A0A7V4JQS3</accession>
<keyword evidence="1" id="KW-0812">Transmembrane</keyword>
<gene>
    <name evidence="2" type="ORF">ENU91_05810</name>
</gene>